<proteinExistence type="predicted"/>
<accession>V5XBQ7</accession>
<dbReference type="PANTHER" id="PTHR19384">
    <property type="entry name" value="NITRIC OXIDE SYNTHASE-RELATED"/>
    <property type="match status" value="1"/>
</dbReference>
<dbReference type="Proteomes" id="UP000018763">
    <property type="component" value="Chromosome"/>
</dbReference>
<dbReference type="Gene3D" id="3.40.50.80">
    <property type="entry name" value="Nucleotide-binding domain of ferredoxin-NADP reductase (FNR) module"/>
    <property type="match status" value="1"/>
</dbReference>
<comment type="cofactor">
    <cofactor evidence="2">
        <name>FAD</name>
        <dbReference type="ChEBI" id="CHEBI:57692"/>
    </cofactor>
</comment>
<evidence type="ECO:0000259" key="12">
    <source>
        <dbReference type="PROSITE" id="PS51384"/>
    </source>
</evidence>
<evidence type="ECO:0000313" key="13">
    <source>
        <dbReference type="EMBL" id="AHC25081.1"/>
    </source>
</evidence>
<organism evidence="13 14">
    <name type="scientific">Mycolicibacterium neoaurum VKM Ac-1815D</name>
    <dbReference type="NCBI Taxonomy" id="700508"/>
    <lineage>
        <taxon>Bacteria</taxon>
        <taxon>Bacillati</taxon>
        <taxon>Actinomycetota</taxon>
        <taxon>Actinomycetes</taxon>
        <taxon>Mycobacteriales</taxon>
        <taxon>Mycobacteriaceae</taxon>
        <taxon>Mycolicibacterium</taxon>
    </lineage>
</organism>
<keyword evidence="4" id="KW-0285">Flavoprotein</keyword>
<dbReference type="GO" id="GO:0050660">
    <property type="term" value="F:flavin adenine dinucleotide binding"/>
    <property type="evidence" value="ECO:0007669"/>
    <property type="project" value="TreeGrafter"/>
</dbReference>
<dbReference type="eggNOG" id="COG0369">
    <property type="taxonomic scope" value="Bacteria"/>
</dbReference>
<dbReference type="PANTHER" id="PTHR19384:SF128">
    <property type="entry name" value="NADPH OXIDOREDUCTASE A"/>
    <property type="match status" value="1"/>
</dbReference>
<evidence type="ECO:0000256" key="4">
    <source>
        <dbReference type="ARBA" id="ARBA00022630"/>
    </source>
</evidence>
<evidence type="ECO:0000256" key="2">
    <source>
        <dbReference type="ARBA" id="ARBA00001974"/>
    </source>
</evidence>
<dbReference type="SUPFAM" id="SSF52343">
    <property type="entry name" value="Ferredoxin reductase-like, C-terminal NADP-linked domain"/>
    <property type="match status" value="1"/>
</dbReference>
<dbReference type="GO" id="GO:0010181">
    <property type="term" value="F:FMN binding"/>
    <property type="evidence" value="ECO:0007669"/>
    <property type="project" value="InterPro"/>
</dbReference>
<dbReference type="InterPro" id="IPR017927">
    <property type="entry name" value="FAD-bd_FR_type"/>
</dbReference>
<reference evidence="13 14" key="1">
    <citation type="journal article" date="2014" name="Genome Announc.">
        <title>Complete Genome Sequence of Sterol-Transforming Mycobacterium neoaurum Strain VKM Ac-1815D.</title>
        <authorList>
            <person name="Shtratnikova V.Y."/>
            <person name="Bragin E.Y."/>
            <person name="Dovbnya D.V."/>
            <person name="Pekov Y.A."/>
            <person name="Schelkunov M.I."/>
            <person name="Strizhov N."/>
            <person name="Ivashina T.V."/>
            <person name="Ashapkin V.V."/>
            <person name="Donova M.V."/>
        </authorList>
    </citation>
    <scope>NUCLEOTIDE SEQUENCE [LARGE SCALE GENOMIC DNA]</scope>
    <source>
        <strain evidence="13 14">VKM Ac-1815D</strain>
    </source>
</reference>
<dbReference type="InterPro" id="IPR001709">
    <property type="entry name" value="Flavoprot_Pyr_Nucl_cyt_Rdtase"/>
</dbReference>
<dbReference type="GO" id="GO:0005829">
    <property type="term" value="C:cytosol"/>
    <property type="evidence" value="ECO:0007669"/>
    <property type="project" value="TreeGrafter"/>
</dbReference>
<dbReference type="InterPro" id="IPR001433">
    <property type="entry name" value="OxRdtase_FAD/NAD-bd"/>
</dbReference>
<keyword evidence="5" id="KW-0288">FMN</keyword>
<dbReference type="Pfam" id="PF00258">
    <property type="entry name" value="Flavodoxin_1"/>
    <property type="match status" value="1"/>
</dbReference>
<keyword evidence="8" id="KW-0560">Oxidoreductase</keyword>
<dbReference type="PRINTS" id="PR00371">
    <property type="entry name" value="FPNCR"/>
</dbReference>
<dbReference type="Gene3D" id="2.40.30.10">
    <property type="entry name" value="Translation factors"/>
    <property type="match status" value="1"/>
</dbReference>
<dbReference type="InterPro" id="IPR023173">
    <property type="entry name" value="NADPH_Cyt_P450_Rdtase_alpha"/>
</dbReference>
<dbReference type="EC" id="1.8.1.2" evidence="3"/>
<dbReference type="GO" id="GO:0019344">
    <property type="term" value="P:cysteine biosynthetic process"/>
    <property type="evidence" value="ECO:0007669"/>
    <property type="project" value="UniProtKB-KW"/>
</dbReference>
<dbReference type="Gene3D" id="1.20.990.10">
    <property type="entry name" value="NADPH-cytochrome p450 Reductase, Chain A, domain 3"/>
    <property type="match status" value="1"/>
</dbReference>
<evidence type="ECO:0000256" key="9">
    <source>
        <dbReference type="ARBA" id="ARBA00023192"/>
    </source>
</evidence>
<dbReference type="PRINTS" id="PR00369">
    <property type="entry name" value="FLAVODOXIN"/>
</dbReference>
<comment type="cofactor">
    <cofactor evidence="1">
        <name>FMN</name>
        <dbReference type="ChEBI" id="CHEBI:58210"/>
    </cofactor>
</comment>
<keyword evidence="6" id="KW-0274">FAD</keyword>
<dbReference type="SUPFAM" id="SSF52218">
    <property type="entry name" value="Flavoproteins"/>
    <property type="match status" value="1"/>
</dbReference>
<dbReference type="Pfam" id="PF00175">
    <property type="entry name" value="NAD_binding_1"/>
    <property type="match status" value="1"/>
</dbReference>
<dbReference type="HOGENOM" id="CLU_001570_17_7_11"/>
<keyword evidence="9" id="KW-0198">Cysteine biosynthesis</keyword>
<feature type="domain" description="FAD-binding FR-type" evidence="12">
    <location>
        <begin position="175"/>
        <end position="404"/>
    </location>
</feature>
<feature type="domain" description="Flavodoxin-like" evidence="11">
    <location>
        <begin position="9"/>
        <end position="146"/>
    </location>
</feature>
<dbReference type="Pfam" id="PF00667">
    <property type="entry name" value="FAD_binding_1"/>
    <property type="match status" value="2"/>
</dbReference>
<gene>
    <name evidence="13" type="ORF">D174_11025</name>
</gene>
<comment type="catalytic activity">
    <reaction evidence="10">
        <text>hydrogen sulfide + 3 NADP(+) + 3 H2O = sulfite + 3 NADPH + 4 H(+)</text>
        <dbReference type="Rhea" id="RHEA:13801"/>
        <dbReference type="ChEBI" id="CHEBI:15377"/>
        <dbReference type="ChEBI" id="CHEBI:15378"/>
        <dbReference type="ChEBI" id="CHEBI:17359"/>
        <dbReference type="ChEBI" id="CHEBI:29919"/>
        <dbReference type="ChEBI" id="CHEBI:57783"/>
        <dbReference type="ChEBI" id="CHEBI:58349"/>
        <dbReference type="EC" id="1.8.1.2"/>
    </reaction>
</comment>
<evidence type="ECO:0000256" key="10">
    <source>
        <dbReference type="ARBA" id="ARBA00052219"/>
    </source>
</evidence>
<dbReference type="FunFam" id="3.40.50.80:FF:000001">
    <property type="entry name" value="NADPH--cytochrome P450 reductase 1"/>
    <property type="match status" value="1"/>
</dbReference>
<evidence type="ECO:0000313" key="14">
    <source>
        <dbReference type="Proteomes" id="UP000018763"/>
    </source>
</evidence>
<dbReference type="CDD" id="cd06199">
    <property type="entry name" value="SiR"/>
    <property type="match status" value="1"/>
</dbReference>
<dbReference type="EMBL" id="CP006936">
    <property type="protein sequence ID" value="AHC25081.1"/>
    <property type="molecule type" value="Genomic_DNA"/>
</dbReference>
<sequence length="536" mass="58524">MSGQADISLIVAFGTDMGNAEDAAMTFAESIAEIGIESEAVELNQIELGQLQDASHFVVVVSTFGEGEFPDSATLFWEAISADTDRLEHLHFAVLALGDSSYEFFCNAGKLLDERLEALGAQRMVDRVDVDGFYEEPAKAWTADIIKVMSAQQGATAPQPAAVPAPERGEPRERNVPVRARLAVNRWLNSTASDKEVRHYEIDLAGTGIAYQAGDSLAVHATNDPALVEALLAAFGVGADYAVTGHEQPLGVLLTEQFEIRTPSRALLNLAAGRTTDAEVSAALQSGDTHGGTENSWLYGKDVLDIVTLADLNVDEVLDTLRPLQFRDYSIASSPLEHPAAVHLTVASVRYDLDGRAHGGVASTFLADRCEDVLVHLRPNTHFRLPAGDVPIIMIGPGTGIAPFRAFLQERRATESTGPAWLFFGDRRRDTDFLYGEELQEFTDSGVLTRLDLAFSRDQEAKVYVQQRMQENAEEFYRWLTDGAYVYVCGDADRMAKDVDAALHDIVARCGDLDAAGAHAFVNDLIKSHRYVRDVY</sequence>
<dbReference type="InterPro" id="IPR029039">
    <property type="entry name" value="Flavoprotein-like_sf"/>
</dbReference>
<evidence type="ECO:0000256" key="7">
    <source>
        <dbReference type="ARBA" id="ARBA00022857"/>
    </source>
</evidence>
<dbReference type="InterPro" id="IPR001094">
    <property type="entry name" value="Flavdoxin-like"/>
</dbReference>
<dbReference type="PROSITE" id="PS51384">
    <property type="entry name" value="FAD_FR"/>
    <property type="match status" value="1"/>
</dbReference>
<dbReference type="GeneID" id="43450017"/>
<dbReference type="InterPro" id="IPR008254">
    <property type="entry name" value="Flavodoxin/NO_synth"/>
</dbReference>
<dbReference type="AlphaFoldDB" id="V5XBQ7"/>
<dbReference type="RefSeq" id="WP_023985582.1">
    <property type="nucleotide sequence ID" value="NC_023036.2"/>
</dbReference>
<keyword evidence="7" id="KW-0521">NADP</keyword>
<keyword evidence="14" id="KW-1185">Reference proteome</keyword>
<dbReference type="InterPro" id="IPR017938">
    <property type="entry name" value="Riboflavin_synthase-like_b-brl"/>
</dbReference>
<protein>
    <recommendedName>
        <fullName evidence="3">assimilatory sulfite reductase (NADPH)</fullName>
        <ecNumber evidence="3">1.8.1.2</ecNumber>
    </recommendedName>
</protein>
<evidence type="ECO:0000256" key="6">
    <source>
        <dbReference type="ARBA" id="ARBA00022827"/>
    </source>
</evidence>
<evidence type="ECO:0000256" key="1">
    <source>
        <dbReference type="ARBA" id="ARBA00001917"/>
    </source>
</evidence>
<evidence type="ECO:0000256" key="3">
    <source>
        <dbReference type="ARBA" id="ARBA00012604"/>
    </source>
</evidence>
<dbReference type="InterPro" id="IPR003097">
    <property type="entry name" value="CysJ-like_FAD-binding"/>
</dbReference>
<evidence type="ECO:0000256" key="8">
    <source>
        <dbReference type="ARBA" id="ARBA00023002"/>
    </source>
</evidence>
<dbReference type="PROSITE" id="PS50902">
    <property type="entry name" value="FLAVODOXIN_LIKE"/>
    <property type="match status" value="1"/>
</dbReference>
<dbReference type="SUPFAM" id="SSF63380">
    <property type="entry name" value="Riboflavin synthase domain-like"/>
    <property type="match status" value="1"/>
</dbReference>
<dbReference type="GO" id="GO:0004783">
    <property type="term" value="F:sulfite reductase (NADPH) activity"/>
    <property type="evidence" value="ECO:0007669"/>
    <property type="project" value="UniProtKB-EC"/>
</dbReference>
<keyword evidence="9" id="KW-0028">Amino-acid biosynthesis</keyword>
<dbReference type="Gene3D" id="3.40.50.360">
    <property type="match status" value="1"/>
</dbReference>
<name>V5XBQ7_MYCNE</name>
<evidence type="ECO:0000259" key="11">
    <source>
        <dbReference type="PROSITE" id="PS50902"/>
    </source>
</evidence>
<dbReference type="InterPro" id="IPR039261">
    <property type="entry name" value="FNR_nucleotide-bd"/>
</dbReference>
<evidence type="ECO:0000256" key="5">
    <source>
        <dbReference type="ARBA" id="ARBA00022643"/>
    </source>
</evidence>
<dbReference type="KEGG" id="mne:D174_11025"/>